<accession>A0ABU3U5H7</accession>
<keyword evidence="3" id="KW-1185">Reference proteome</keyword>
<gene>
    <name evidence="2" type="ORF">RXV94_05355</name>
</gene>
<evidence type="ECO:0000313" key="3">
    <source>
        <dbReference type="Proteomes" id="UP001268651"/>
    </source>
</evidence>
<dbReference type="Proteomes" id="UP001268651">
    <property type="component" value="Unassembled WGS sequence"/>
</dbReference>
<proteinExistence type="predicted"/>
<comment type="caution">
    <text evidence="2">The sequence shown here is derived from an EMBL/GenBank/DDBJ whole genome shotgun (WGS) entry which is preliminary data.</text>
</comment>
<name>A0ABU3U5H7_9FLAO</name>
<feature type="domain" description="Divergent 4Fe-4S mono-cluster" evidence="1">
    <location>
        <begin position="9"/>
        <end position="70"/>
    </location>
</feature>
<organism evidence="2 3">
    <name type="scientific">Gilvirhabdus luticola</name>
    <dbReference type="NCBI Taxonomy" id="3079858"/>
    <lineage>
        <taxon>Bacteria</taxon>
        <taxon>Pseudomonadati</taxon>
        <taxon>Bacteroidota</taxon>
        <taxon>Flavobacteriia</taxon>
        <taxon>Flavobacteriales</taxon>
        <taxon>Flavobacteriaceae</taxon>
        <taxon>Gilvirhabdus</taxon>
    </lineage>
</organism>
<evidence type="ECO:0000313" key="2">
    <source>
        <dbReference type="EMBL" id="MDU8885581.1"/>
    </source>
</evidence>
<dbReference type="Pfam" id="PF06902">
    <property type="entry name" value="Fer4_19"/>
    <property type="match status" value="1"/>
</dbReference>
<dbReference type="InterPro" id="IPR010693">
    <property type="entry name" value="Divergent_4Fe-4S_mono-cluster"/>
</dbReference>
<dbReference type="EMBL" id="JAWHTF010000002">
    <property type="protein sequence ID" value="MDU8885581.1"/>
    <property type="molecule type" value="Genomic_DNA"/>
</dbReference>
<reference evidence="2 3" key="1">
    <citation type="submission" date="2023-10" db="EMBL/GenBank/DDBJ databases">
        <title>Marimonas sp. nov. isolated from tidal mud flat.</title>
        <authorList>
            <person name="Jaincy N.J."/>
            <person name="Srinivasan S."/>
            <person name="Lee S.-S."/>
        </authorList>
    </citation>
    <scope>NUCLEOTIDE SEQUENCE [LARGE SCALE GENOMIC DNA]</scope>
    <source>
        <strain evidence="2 3">MJ-SS3</strain>
    </source>
</reference>
<dbReference type="RefSeq" id="WP_316661463.1">
    <property type="nucleotide sequence ID" value="NZ_JAWHTF010000002.1"/>
</dbReference>
<protein>
    <submittedName>
        <fullName evidence="2">(4Fe-4S)-binding protein</fullName>
    </submittedName>
</protein>
<sequence length="76" mass="8718">MDIQSNLFSNDDITVTFEPEICIHAERCARELSEVFRTSVIPWIKLEGTETDRIINQINRCPSGALKYCRNTKKAS</sequence>
<evidence type="ECO:0000259" key="1">
    <source>
        <dbReference type="Pfam" id="PF06902"/>
    </source>
</evidence>